<protein>
    <recommendedName>
        <fullName evidence="2">DUF2423 domain-containing protein</fullName>
    </recommendedName>
</protein>
<gene>
    <name evidence="3" type="ORF">SmJEL517_g05075</name>
</gene>
<evidence type="ECO:0000313" key="3">
    <source>
        <dbReference type="EMBL" id="TPX31650.1"/>
    </source>
</evidence>
<dbReference type="Pfam" id="PF10338">
    <property type="entry name" value="YBL028C_N"/>
    <property type="match status" value="1"/>
</dbReference>
<dbReference type="PANTHER" id="PTHR28219:SF1">
    <property type="entry name" value="UPF0642 PROTEIN YBL028C"/>
    <property type="match status" value="1"/>
</dbReference>
<dbReference type="PANTHER" id="PTHR28219">
    <property type="entry name" value="UPF0642 PROTEIN YBL028C"/>
    <property type="match status" value="1"/>
</dbReference>
<dbReference type="OrthoDB" id="10562799at2759"/>
<reference evidence="3 4" key="1">
    <citation type="journal article" date="2019" name="Sci. Rep.">
        <title>Comparative genomics of chytrid fungi reveal insights into the obligate biotrophic and pathogenic lifestyle of Synchytrium endobioticum.</title>
        <authorList>
            <person name="van de Vossenberg B.T.L.H."/>
            <person name="Warris S."/>
            <person name="Nguyen H.D.T."/>
            <person name="van Gent-Pelzer M.P.E."/>
            <person name="Joly D.L."/>
            <person name="van de Geest H.C."/>
            <person name="Bonants P.J.M."/>
            <person name="Smith D.S."/>
            <person name="Levesque C.A."/>
            <person name="van der Lee T.A.J."/>
        </authorList>
    </citation>
    <scope>NUCLEOTIDE SEQUENCE [LARGE SCALE GENOMIC DNA]</scope>
    <source>
        <strain evidence="3 4">JEL517</strain>
    </source>
</reference>
<feature type="domain" description="DUF2423" evidence="2">
    <location>
        <begin position="1"/>
        <end position="38"/>
    </location>
</feature>
<sequence>MAKSMRSKSKRRFRAIKRVEVFAPVEEERLQQQAKEQAEAALVESLHMQTEKTSENDQTIVDDDEEQRGRKGAPLAAPKMEIDGFEPTPKQLKRQKMQLYLSGNQFRKKKRIAKLKATGRKAPKIARKGRKI</sequence>
<feature type="region of interest" description="Disordered" evidence="1">
    <location>
        <begin position="47"/>
        <end position="91"/>
    </location>
</feature>
<keyword evidence="4" id="KW-1185">Reference proteome</keyword>
<dbReference type="AlphaFoldDB" id="A0A507BNH8"/>
<dbReference type="RefSeq" id="XP_031023024.1">
    <property type="nucleotide sequence ID" value="XM_031171003.1"/>
</dbReference>
<comment type="caution">
    <text evidence="3">The sequence shown here is derived from an EMBL/GenBank/DDBJ whole genome shotgun (WGS) entry which is preliminary data.</text>
</comment>
<proteinExistence type="predicted"/>
<dbReference type="Proteomes" id="UP000319731">
    <property type="component" value="Unassembled WGS sequence"/>
</dbReference>
<accession>A0A507BNH8</accession>
<dbReference type="InterPro" id="IPR019434">
    <property type="entry name" value="DUF2423"/>
</dbReference>
<evidence type="ECO:0000259" key="2">
    <source>
        <dbReference type="Pfam" id="PF10338"/>
    </source>
</evidence>
<dbReference type="EMBL" id="QEAO01000041">
    <property type="protein sequence ID" value="TPX31650.1"/>
    <property type="molecule type" value="Genomic_DNA"/>
</dbReference>
<organism evidence="3 4">
    <name type="scientific">Synchytrium microbalum</name>
    <dbReference type="NCBI Taxonomy" id="1806994"/>
    <lineage>
        <taxon>Eukaryota</taxon>
        <taxon>Fungi</taxon>
        <taxon>Fungi incertae sedis</taxon>
        <taxon>Chytridiomycota</taxon>
        <taxon>Chytridiomycota incertae sedis</taxon>
        <taxon>Chytridiomycetes</taxon>
        <taxon>Synchytriales</taxon>
        <taxon>Synchytriaceae</taxon>
        <taxon>Synchytrium</taxon>
    </lineage>
</organism>
<evidence type="ECO:0000256" key="1">
    <source>
        <dbReference type="SAM" id="MobiDB-lite"/>
    </source>
</evidence>
<evidence type="ECO:0000313" key="4">
    <source>
        <dbReference type="Proteomes" id="UP000319731"/>
    </source>
</evidence>
<dbReference type="GeneID" id="42006300"/>
<dbReference type="STRING" id="1806994.A0A507BNH8"/>
<name>A0A507BNH8_9FUNG</name>